<dbReference type="InterPro" id="IPR005197">
    <property type="entry name" value="Glyco_hydro_71"/>
</dbReference>
<keyword evidence="2" id="KW-0378">Hydrolase</keyword>
<keyword evidence="3" id="KW-1185">Reference proteome</keyword>
<reference evidence="2" key="1">
    <citation type="journal article" date="2023" name="Mol. Phylogenet. Evol.">
        <title>Genome-scale phylogeny and comparative genomics of the fungal order Sordariales.</title>
        <authorList>
            <person name="Hensen N."/>
            <person name="Bonometti L."/>
            <person name="Westerberg I."/>
            <person name="Brannstrom I.O."/>
            <person name="Guillou S."/>
            <person name="Cros-Aarteil S."/>
            <person name="Calhoun S."/>
            <person name="Haridas S."/>
            <person name="Kuo A."/>
            <person name="Mondo S."/>
            <person name="Pangilinan J."/>
            <person name="Riley R."/>
            <person name="LaButti K."/>
            <person name="Andreopoulos B."/>
            <person name="Lipzen A."/>
            <person name="Chen C."/>
            <person name="Yan M."/>
            <person name="Daum C."/>
            <person name="Ng V."/>
            <person name="Clum A."/>
            <person name="Steindorff A."/>
            <person name="Ohm R.A."/>
            <person name="Martin F."/>
            <person name="Silar P."/>
            <person name="Natvig D.O."/>
            <person name="Lalanne C."/>
            <person name="Gautier V."/>
            <person name="Ament-Velasquez S.L."/>
            <person name="Kruys A."/>
            <person name="Hutchinson M.I."/>
            <person name="Powell A.J."/>
            <person name="Barry K."/>
            <person name="Miller A.N."/>
            <person name="Grigoriev I.V."/>
            <person name="Debuchy R."/>
            <person name="Gladieux P."/>
            <person name="Hiltunen Thoren M."/>
            <person name="Johannesson H."/>
        </authorList>
    </citation>
    <scope>NUCLEOTIDE SEQUENCE</scope>
    <source>
        <strain evidence="2">CBS 232.78</strain>
    </source>
</reference>
<dbReference type="CDD" id="cd11577">
    <property type="entry name" value="GH71"/>
    <property type="match status" value="1"/>
</dbReference>
<dbReference type="GO" id="GO:0051118">
    <property type="term" value="F:glucan endo-1,3-alpha-glucosidase activity"/>
    <property type="evidence" value="ECO:0007669"/>
    <property type="project" value="InterPro"/>
</dbReference>
<feature type="signal peptide" evidence="1">
    <location>
        <begin position="1"/>
        <end position="15"/>
    </location>
</feature>
<organism evidence="2 3">
    <name type="scientific">Podospora didyma</name>
    <dbReference type="NCBI Taxonomy" id="330526"/>
    <lineage>
        <taxon>Eukaryota</taxon>
        <taxon>Fungi</taxon>
        <taxon>Dikarya</taxon>
        <taxon>Ascomycota</taxon>
        <taxon>Pezizomycotina</taxon>
        <taxon>Sordariomycetes</taxon>
        <taxon>Sordariomycetidae</taxon>
        <taxon>Sordariales</taxon>
        <taxon>Podosporaceae</taxon>
        <taxon>Podospora</taxon>
    </lineage>
</organism>
<accession>A0AAE0JYN1</accession>
<protein>
    <submittedName>
        <fullName evidence="2">Glycoside hydrolase family 71 protein</fullName>
    </submittedName>
</protein>
<evidence type="ECO:0000313" key="2">
    <source>
        <dbReference type="EMBL" id="KAK3366422.1"/>
    </source>
</evidence>
<dbReference type="Proteomes" id="UP001285441">
    <property type="component" value="Unassembled WGS sequence"/>
</dbReference>
<evidence type="ECO:0000256" key="1">
    <source>
        <dbReference type="SAM" id="SignalP"/>
    </source>
</evidence>
<dbReference type="Gene3D" id="3.20.20.80">
    <property type="entry name" value="Glycosidases"/>
    <property type="match status" value="1"/>
</dbReference>
<reference evidence="2" key="2">
    <citation type="submission" date="2023-06" db="EMBL/GenBank/DDBJ databases">
        <authorList>
            <consortium name="Lawrence Berkeley National Laboratory"/>
            <person name="Haridas S."/>
            <person name="Hensen N."/>
            <person name="Bonometti L."/>
            <person name="Westerberg I."/>
            <person name="Brannstrom I.O."/>
            <person name="Guillou S."/>
            <person name="Cros-Aarteil S."/>
            <person name="Calhoun S."/>
            <person name="Kuo A."/>
            <person name="Mondo S."/>
            <person name="Pangilinan J."/>
            <person name="Riley R."/>
            <person name="LaButti K."/>
            <person name="Andreopoulos B."/>
            <person name="Lipzen A."/>
            <person name="Chen C."/>
            <person name="Yanf M."/>
            <person name="Daum C."/>
            <person name="Ng V."/>
            <person name="Clum A."/>
            <person name="Steindorff A."/>
            <person name="Ohm R."/>
            <person name="Martin F."/>
            <person name="Silar P."/>
            <person name="Natvig D."/>
            <person name="Lalanne C."/>
            <person name="Gautier V."/>
            <person name="Ament-velasquez S.L."/>
            <person name="Kruys A."/>
            <person name="Hutchinson M.I."/>
            <person name="Powell A.J."/>
            <person name="Barry K."/>
            <person name="Miller A.N."/>
            <person name="Grigoriev I.V."/>
            <person name="Debuchy R."/>
            <person name="Gladieux P."/>
            <person name="Thoren M.H."/>
            <person name="Johannesson H."/>
        </authorList>
    </citation>
    <scope>NUCLEOTIDE SEQUENCE</scope>
    <source>
        <strain evidence="2">CBS 232.78</strain>
    </source>
</reference>
<name>A0AAE0JYN1_9PEZI</name>
<dbReference type="AlphaFoldDB" id="A0AAE0JYN1"/>
<comment type="caution">
    <text evidence="2">The sequence shown here is derived from an EMBL/GenBank/DDBJ whole genome shotgun (WGS) entry which is preliminary data.</text>
</comment>
<proteinExistence type="predicted"/>
<sequence>MLAVFTLIVAAVVAAAPTLAAKEVFAHVILGNTNALTVTDWEADMKTAKAASIDAFVLNVAQGDQNNDVSLSNAFTAAKNAQFKLFFSFDYAASPNGAFGKAGVKTLMDKFGGDDAYFKVKEQGNKPLVSTFEGPNNADDWTELKASTNSFFVPDWSSLGPVKAAAVAGGVVDGLFSFDAWPVGPTNKTTTADKNYQTALSGKAYMMPVSPWFFTNLPTTLSKNWMWHSDGLWDTRWDQVMEVRPDFVEILTWNDYGESHYIKPITKKDEYDGLLKTFGAPFDYVTNNPHEGWLKFLPFYIAQYKAGGKAPAVTKELAALYYRTAPALACPNGGTTGNNPQFGQTAVPPEAMVQDSISFAALLTSDADVKVTVTIGGTQIPASFSKLPAAGAGTTGVYRGAVPMGTNTGAVSLTVTRGGTTVAEAKGGPELSTKCQNNVQNWNVVAI</sequence>
<dbReference type="EMBL" id="JAULSW010000012">
    <property type="protein sequence ID" value="KAK3366422.1"/>
    <property type="molecule type" value="Genomic_DNA"/>
</dbReference>
<evidence type="ECO:0000313" key="3">
    <source>
        <dbReference type="Proteomes" id="UP001285441"/>
    </source>
</evidence>
<feature type="chain" id="PRO_5042035593" evidence="1">
    <location>
        <begin position="16"/>
        <end position="447"/>
    </location>
</feature>
<keyword evidence="1" id="KW-0732">Signal</keyword>
<gene>
    <name evidence="2" type="ORF">B0H63DRAFT_536456</name>
</gene>
<dbReference type="Pfam" id="PF03659">
    <property type="entry name" value="Glyco_hydro_71"/>
    <property type="match status" value="1"/>
</dbReference>